<dbReference type="SUPFAM" id="SSF81383">
    <property type="entry name" value="F-box domain"/>
    <property type="match status" value="1"/>
</dbReference>
<protein>
    <recommendedName>
        <fullName evidence="2">F-box domain-containing protein</fullName>
    </recommendedName>
</protein>
<dbReference type="SUPFAM" id="SSF52047">
    <property type="entry name" value="RNI-like"/>
    <property type="match status" value="1"/>
</dbReference>
<dbReference type="Proteomes" id="UP001465976">
    <property type="component" value="Unassembled WGS sequence"/>
</dbReference>
<gene>
    <name evidence="3" type="ORF">V5O48_011916</name>
</gene>
<evidence type="ECO:0000259" key="2">
    <source>
        <dbReference type="Pfam" id="PF12937"/>
    </source>
</evidence>
<keyword evidence="4" id="KW-1185">Reference proteome</keyword>
<sequence>MRRLFRSTITRSDRRLISEFLLDGEKEVREYELEISRLRIAMDQLENKKEGLKRTMENCRSLLSPVHRLPMEILVEIFSSVCEDGDLNPFHPPQVVQLSRVCGRWREVALAASNLWSNFSVGFADWNQFGITRLQRLAQTFVDRSHGRLTHVALDFEDTDDDLQTAVSAIMDILAHTSVNWRHLSLYDLGEVCGSSFLNQQMDLSGLQDLRLHGAMSHHPAMYTIFKNSPSLKTLEMFCESVLEEHEAFDLPWHQIETLKIQSTCIFTTSDFLALFPRLKSLYLVQASDQIGVIYGGHVVSNTVESVHFSWEDQDDANATLHYLTLPHLTSLTMHGADPNEDWSVWVDSPALDFLTRSACRITSLCLQTLPMTDLQVIALLQLMPDLTSLKIEELRYDSPSNRIVTKVFLQHLTVDYQAFRSSPFLPRLTDVEFVMLQKGLAEQDLVDAISSRWIPDPAEAKRIGVACLASVRITALGGQGGSDLSSPRCFSDAGMRL</sequence>
<proteinExistence type="predicted"/>
<organism evidence="3 4">
    <name type="scientific">Marasmius crinis-equi</name>
    <dbReference type="NCBI Taxonomy" id="585013"/>
    <lineage>
        <taxon>Eukaryota</taxon>
        <taxon>Fungi</taxon>
        <taxon>Dikarya</taxon>
        <taxon>Basidiomycota</taxon>
        <taxon>Agaricomycotina</taxon>
        <taxon>Agaricomycetes</taxon>
        <taxon>Agaricomycetidae</taxon>
        <taxon>Agaricales</taxon>
        <taxon>Marasmiineae</taxon>
        <taxon>Marasmiaceae</taxon>
        <taxon>Marasmius</taxon>
    </lineage>
</organism>
<dbReference type="InterPro" id="IPR032675">
    <property type="entry name" value="LRR_dom_sf"/>
</dbReference>
<reference evidence="3 4" key="1">
    <citation type="submission" date="2024-02" db="EMBL/GenBank/DDBJ databases">
        <title>A draft genome for the cacao thread blight pathogen Marasmius crinis-equi.</title>
        <authorList>
            <person name="Cohen S.P."/>
            <person name="Baruah I.K."/>
            <person name="Amoako-Attah I."/>
            <person name="Bukari Y."/>
            <person name="Meinhardt L.W."/>
            <person name="Bailey B.A."/>
        </authorList>
    </citation>
    <scope>NUCLEOTIDE SEQUENCE [LARGE SCALE GENOMIC DNA]</scope>
    <source>
        <strain evidence="3 4">GH-76</strain>
    </source>
</reference>
<dbReference type="Pfam" id="PF12937">
    <property type="entry name" value="F-box-like"/>
    <property type="match status" value="1"/>
</dbReference>
<dbReference type="PANTHER" id="PTHR38926">
    <property type="entry name" value="F-BOX DOMAIN CONTAINING PROTEIN, EXPRESSED"/>
    <property type="match status" value="1"/>
</dbReference>
<dbReference type="EMBL" id="JBAHYK010001003">
    <property type="protein sequence ID" value="KAL0570045.1"/>
    <property type="molecule type" value="Genomic_DNA"/>
</dbReference>
<dbReference type="InterPro" id="IPR036047">
    <property type="entry name" value="F-box-like_dom_sf"/>
</dbReference>
<evidence type="ECO:0000313" key="3">
    <source>
        <dbReference type="EMBL" id="KAL0570045.1"/>
    </source>
</evidence>
<feature type="coiled-coil region" evidence="1">
    <location>
        <begin position="21"/>
        <end position="62"/>
    </location>
</feature>
<accession>A0ABR3F4E9</accession>
<feature type="domain" description="F-box" evidence="2">
    <location>
        <begin position="67"/>
        <end position="119"/>
    </location>
</feature>
<evidence type="ECO:0000313" key="4">
    <source>
        <dbReference type="Proteomes" id="UP001465976"/>
    </source>
</evidence>
<comment type="caution">
    <text evidence="3">The sequence shown here is derived from an EMBL/GenBank/DDBJ whole genome shotgun (WGS) entry which is preliminary data.</text>
</comment>
<name>A0ABR3F4E9_9AGAR</name>
<dbReference type="Gene3D" id="3.80.10.10">
    <property type="entry name" value="Ribonuclease Inhibitor"/>
    <property type="match status" value="1"/>
</dbReference>
<dbReference type="Gene3D" id="1.20.1280.50">
    <property type="match status" value="1"/>
</dbReference>
<evidence type="ECO:0000256" key="1">
    <source>
        <dbReference type="SAM" id="Coils"/>
    </source>
</evidence>
<dbReference type="PANTHER" id="PTHR38926:SF72">
    <property type="entry name" value="IM:7136021-RELATED"/>
    <property type="match status" value="1"/>
</dbReference>
<dbReference type="InterPro" id="IPR001810">
    <property type="entry name" value="F-box_dom"/>
</dbReference>
<keyword evidence="1" id="KW-0175">Coiled coil</keyword>